<evidence type="ECO:0000313" key="2">
    <source>
        <dbReference type="EMBL" id="CAD7666042.1"/>
    </source>
</evidence>
<evidence type="ECO:0000313" key="3">
    <source>
        <dbReference type="Proteomes" id="UP000728032"/>
    </source>
</evidence>
<accession>A0A7R9R2G1</accession>
<dbReference type="EMBL" id="OC966359">
    <property type="protein sequence ID" value="CAD7666042.1"/>
    <property type="molecule type" value="Genomic_DNA"/>
</dbReference>
<organism evidence="2">
    <name type="scientific">Oppiella nova</name>
    <dbReference type="NCBI Taxonomy" id="334625"/>
    <lineage>
        <taxon>Eukaryota</taxon>
        <taxon>Metazoa</taxon>
        <taxon>Ecdysozoa</taxon>
        <taxon>Arthropoda</taxon>
        <taxon>Chelicerata</taxon>
        <taxon>Arachnida</taxon>
        <taxon>Acari</taxon>
        <taxon>Acariformes</taxon>
        <taxon>Sarcoptiformes</taxon>
        <taxon>Oribatida</taxon>
        <taxon>Brachypylina</taxon>
        <taxon>Oppioidea</taxon>
        <taxon>Oppiidae</taxon>
        <taxon>Oppiella</taxon>
    </lineage>
</organism>
<sequence>ERKVPECRARRRDICGQIDRLPVLCTTGQCVGLYKPQYPSVPSTHTTADSGTAASESGQNGWPDNGFPYYASVHKHSIPGVHRK</sequence>
<reference evidence="2" key="1">
    <citation type="submission" date="2020-11" db="EMBL/GenBank/DDBJ databases">
        <authorList>
            <person name="Tran Van P."/>
        </authorList>
    </citation>
    <scope>NUCLEOTIDE SEQUENCE</scope>
</reference>
<protein>
    <submittedName>
        <fullName evidence="2">Uncharacterized protein</fullName>
    </submittedName>
</protein>
<gene>
    <name evidence="2" type="ORF">ONB1V03_LOCUS22592</name>
</gene>
<evidence type="ECO:0000256" key="1">
    <source>
        <dbReference type="SAM" id="MobiDB-lite"/>
    </source>
</evidence>
<dbReference type="Proteomes" id="UP000728032">
    <property type="component" value="Unassembled WGS sequence"/>
</dbReference>
<proteinExistence type="predicted"/>
<name>A0A7R9R2G1_9ACAR</name>
<keyword evidence="3" id="KW-1185">Reference proteome</keyword>
<feature type="region of interest" description="Disordered" evidence="1">
    <location>
        <begin position="38"/>
        <end position="61"/>
    </location>
</feature>
<dbReference type="AlphaFoldDB" id="A0A7R9R2G1"/>
<feature type="compositionally biased region" description="Polar residues" evidence="1">
    <location>
        <begin position="40"/>
        <end position="61"/>
    </location>
</feature>
<dbReference type="EMBL" id="CAJPVJ010051534">
    <property type="protein sequence ID" value="CAG2183171.1"/>
    <property type="molecule type" value="Genomic_DNA"/>
</dbReference>
<feature type="non-terminal residue" evidence="2">
    <location>
        <position position="1"/>
    </location>
</feature>